<keyword evidence="2" id="KW-1185">Reference proteome</keyword>
<proteinExistence type="predicted"/>
<protein>
    <submittedName>
        <fullName evidence="1">Uncharacterized protein</fullName>
    </submittedName>
</protein>
<organism evidence="1 2">
    <name type="scientific">Nitrobacter winogradskyi</name>
    <name type="common">Nitrobacter agilis</name>
    <dbReference type="NCBI Taxonomy" id="913"/>
    <lineage>
        <taxon>Bacteria</taxon>
        <taxon>Pseudomonadati</taxon>
        <taxon>Pseudomonadota</taxon>
        <taxon>Alphaproteobacteria</taxon>
        <taxon>Hyphomicrobiales</taxon>
        <taxon>Nitrobacteraceae</taxon>
        <taxon>Nitrobacter</taxon>
    </lineage>
</organism>
<gene>
    <name evidence="1" type="ORF">J2S34_002373</name>
</gene>
<sequence length="36" mass="3969">MRSQEPAGTIRQALQLKDSALSCEIIYDQRFGLGTA</sequence>
<comment type="caution">
    <text evidence="1">The sequence shown here is derived from an EMBL/GenBank/DDBJ whole genome shotgun (WGS) entry which is preliminary data.</text>
</comment>
<name>A0ACC6AM24_NITWI</name>
<evidence type="ECO:0000313" key="1">
    <source>
        <dbReference type="EMBL" id="MCP1999925.1"/>
    </source>
</evidence>
<dbReference type="EMBL" id="JALJZS010000002">
    <property type="protein sequence ID" value="MCP1999925.1"/>
    <property type="molecule type" value="Genomic_DNA"/>
</dbReference>
<accession>A0ACC6AM24</accession>
<reference evidence="1" key="1">
    <citation type="submission" date="2022-03" db="EMBL/GenBank/DDBJ databases">
        <title>Interactions between chemoautotrophic and heterotrophic bacteria.</title>
        <authorList>
            <person name="Santoro A."/>
        </authorList>
    </citation>
    <scope>NUCLEOTIDE SEQUENCE</scope>
    <source>
        <strain evidence="1">Nb-106</strain>
    </source>
</reference>
<dbReference type="Proteomes" id="UP001205486">
    <property type="component" value="Unassembled WGS sequence"/>
</dbReference>
<evidence type="ECO:0000313" key="2">
    <source>
        <dbReference type="Proteomes" id="UP001205486"/>
    </source>
</evidence>